<gene>
    <name evidence="5" type="ORF">UFOPK1811_00285</name>
    <name evidence="6" type="ORF">UFOPK2360_01276</name>
    <name evidence="7" type="ORF">UFOPK2659_00326</name>
    <name evidence="8" type="ORF">UFOPK2922_00162</name>
    <name evidence="9" type="ORF">UFOPK4209_00829</name>
</gene>
<dbReference type="InterPro" id="IPR004838">
    <property type="entry name" value="NHTrfase_class1_PyrdxlP-BS"/>
</dbReference>
<dbReference type="EMBL" id="CAEZYJ010000028">
    <property type="protein sequence ID" value="CAB4715389.1"/>
    <property type="molecule type" value="Genomic_DNA"/>
</dbReference>
<dbReference type="EMBL" id="CAFBPY010000130">
    <property type="protein sequence ID" value="CAB5039109.1"/>
    <property type="molecule type" value="Genomic_DNA"/>
</dbReference>
<evidence type="ECO:0000256" key="2">
    <source>
        <dbReference type="ARBA" id="ARBA00022576"/>
    </source>
</evidence>
<dbReference type="CDD" id="cd00609">
    <property type="entry name" value="AAT_like"/>
    <property type="match status" value="1"/>
</dbReference>
<protein>
    <submittedName>
        <fullName evidence="8">Unannotated protein</fullName>
    </submittedName>
</protein>
<evidence type="ECO:0000313" key="8">
    <source>
        <dbReference type="EMBL" id="CAB4767926.1"/>
    </source>
</evidence>
<evidence type="ECO:0000256" key="3">
    <source>
        <dbReference type="ARBA" id="ARBA00022679"/>
    </source>
</evidence>
<dbReference type="InterPro" id="IPR015421">
    <property type="entry name" value="PyrdxlP-dep_Trfase_major"/>
</dbReference>
<dbReference type="InterPro" id="IPR015422">
    <property type="entry name" value="PyrdxlP-dep_Trfase_small"/>
</dbReference>
<name>A0A6J6V8D1_9ZZZZ</name>
<feature type="domain" description="Aminotransferase class I/classII large" evidence="4">
    <location>
        <begin position="25"/>
        <end position="361"/>
    </location>
</feature>
<keyword evidence="2" id="KW-0032">Aminotransferase</keyword>
<accession>A0A6J6V8D1</accession>
<dbReference type="GO" id="GO:0030170">
    <property type="term" value="F:pyridoxal phosphate binding"/>
    <property type="evidence" value="ECO:0007669"/>
    <property type="project" value="InterPro"/>
</dbReference>
<evidence type="ECO:0000313" key="9">
    <source>
        <dbReference type="EMBL" id="CAB5039109.1"/>
    </source>
</evidence>
<dbReference type="EMBL" id="CAEZXH010000108">
    <property type="protein sequence ID" value="CAB4693624.1"/>
    <property type="molecule type" value="Genomic_DNA"/>
</dbReference>
<dbReference type="EMBL" id="CAEZZS010000003">
    <property type="protein sequence ID" value="CAB4767926.1"/>
    <property type="molecule type" value="Genomic_DNA"/>
</dbReference>
<evidence type="ECO:0000256" key="1">
    <source>
        <dbReference type="ARBA" id="ARBA00001933"/>
    </source>
</evidence>
<dbReference type="PANTHER" id="PTHR42832">
    <property type="entry name" value="AMINO ACID AMINOTRANSFERASE"/>
    <property type="match status" value="1"/>
</dbReference>
<keyword evidence="3" id="KW-0808">Transferase</keyword>
<dbReference type="Pfam" id="PF00155">
    <property type="entry name" value="Aminotran_1_2"/>
    <property type="match status" value="1"/>
</dbReference>
<dbReference type="PANTHER" id="PTHR42832:SF3">
    <property type="entry name" value="L-GLUTAMINE--4-(METHYLSULFANYL)-2-OXOBUTANOATE AMINOTRANSFERASE"/>
    <property type="match status" value="1"/>
</dbReference>
<dbReference type="NCBIfam" id="TIGR03539">
    <property type="entry name" value="DapC_actino"/>
    <property type="match status" value="1"/>
</dbReference>
<proteinExistence type="predicted"/>
<dbReference type="InterPro" id="IPR019880">
    <property type="entry name" value="OxyQ"/>
</dbReference>
<comment type="cofactor">
    <cofactor evidence="1">
        <name>pyridoxal 5'-phosphate</name>
        <dbReference type="ChEBI" id="CHEBI:597326"/>
    </cofactor>
</comment>
<evidence type="ECO:0000313" key="7">
    <source>
        <dbReference type="EMBL" id="CAB4715389.1"/>
    </source>
</evidence>
<dbReference type="InterPro" id="IPR004839">
    <property type="entry name" value="Aminotransferase_I/II_large"/>
</dbReference>
<dbReference type="InterPro" id="IPR015424">
    <property type="entry name" value="PyrdxlP-dep_Trfase"/>
</dbReference>
<evidence type="ECO:0000259" key="4">
    <source>
        <dbReference type="Pfam" id="PF00155"/>
    </source>
</evidence>
<organism evidence="8">
    <name type="scientific">freshwater metagenome</name>
    <dbReference type="NCBI Taxonomy" id="449393"/>
    <lineage>
        <taxon>unclassified sequences</taxon>
        <taxon>metagenomes</taxon>
        <taxon>ecological metagenomes</taxon>
    </lineage>
</organism>
<dbReference type="Gene3D" id="3.90.1150.10">
    <property type="entry name" value="Aspartate Aminotransferase, domain 1"/>
    <property type="match status" value="1"/>
</dbReference>
<dbReference type="GO" id="GO:0008483">
    <property type="term" value="F:transaminase activity"/>
    <property type="evidence" value="ECO:0007669"/>
    <property type="project" value="UniProtKB-KW"/>
</dbReference>
<dbReference type="PROSITE" id="PS00105">
    <property type="entry name" value="AA_TRANSFER_CLASS_1"/>
    <property type="match status" value="1"/>
</dbReference>
<dbReference type="AlphaFoldDB" id="A0A6J6V8D1"/>
<dbReference type="InterPro" id="IPR050881">
    <property type="entry name" value="LL-DAP_aminotransferase"/>
</dbReference>
<dbReference type="Gene3D" id="3.40.640.10">
    <property type="entry name" value="Type I PLP-dependent aspartate aminotransferase-like (Major domain)"/>
    <property type="match status" value="1"/>
</dbReference>
<dbReference type="SUPFAM" id="SSF53383">
    <property type="entry name" value="PLP-dependent transferases"/>
    <property type="match status" value="1"/>
</dbReference>
<evidence type="ECO:0000313" key="5">
    <source>
        <dbReference type="EMBL" id="CAB4592992.1"/>
    </source>
</evidence>
<dbReference type="EMBL" id="CAEZUJ010000007">
    <property type="protein sequence ID" value="CAB4592992.1"/>
    <property type="molecule type" value="Genomic_DNA"/>
</dbReference>
<sequence length="367" mass="40166">MKLPDFPWDALAPYKKRASEHPGGIVDLSIGTPVDVTPEIMQEALRAASNAPGYPTTIGTAELRDAMRGWLEKRLKISDATDQNKIDVLPTIGSKELVGWLPTFLEAKRVIIPEVAYPTYAVGALVAGAKVIPVSLDPDTWPDWPDLDSEDLVWINSPSNPTGQVSSPELLRKIISWSRARGVTLASDECYIDFGWDADPQSILSVADGDYTGLLSVHSLSKSSNAAGYRAAFIAGDPKLIGKIRELRKHLGMMLPLPIQHAMTAALNDRDHVIGQRERYHARREMLKSALLNVGFQVDHSEAGLYLWVTRGNDCWADVAWMAELGILATPGIFYGELGAKHLRVALTSTDAHITSAVKRLIESKAN</sequence>
<evidence type="ECO:0000313" key="6">
    <source>
        <dbReference type="EMBL" id="CAB4693624.1"/>
    </source>
</evidence>
<reference evidence="8" key="1">
    <citation type="submission" date="2020-05" db="EMBL/GenBank/DDBJ databases">
        <authorList>
            <person name="Chiriac C."/>
            <person name="Salcher M."/>
            <person name="Ghai R."/>
            <person name="Kavagutti S V."/>
        </authorList>
    </citation>
    <scope>NUCLEOTIDE SEQUENCE</scope>
</reference>